<keyword evidence="3" id="KW-1185">Reference proteome</keyword>
<reference evidence="2" key="1">
    <citation type="submission" date="2021-04" db="EMBL/GenBank/DDBJ databases">
        <authorList>
            <consortium name="Molecular Ecology Group"/>
        </authorList>
    </citation>
    <scope>NUCLEOTIDE SEQUENCE</scope>
</reference>
<dbReference type="EMBL" id="CAJHNH020001711">
    <property type="protein sequence ID" value="CAG5124155.1"/>
    <property type="molecule type" value="Genomic_DNA"/>
</dbReference>
<keyword evidence="1" id="KW-0812">Transmembrane</keyword>
<keyword evidence="1" id="KW-1133">Transmembrane helix</keyword>
<evidence type="ECO:0000313" key="3">
    <source>
        <dbReference type="Proteomes" id="UP000678393"/>
    </source>
</evidence>
<proteinExistence type="predicted"/>
<feature type="transmembrane region" description="Helical" evidence="1">
    <location>
        <begin position="45"/>
        <end position="70"/>
    </location>
</feature>
<accession>A0A8S3Z8E6</accession>
<dbReference type="AlphaFoldDB" id="A0A8S3Z8E6"/>
<sequence length="187" mass="20655">MDVCIVAQAKTSIPLAERCHVVPTYVEDESPPGTNDLNKLIQNSLIPLLCLYISASLAVAFLVACIVVCIKRQHKKPKRIKPFYLTYPAWYDNRSSISGSSLVYDPHGILSGNLHTRSTLLADRLGFSRLDPDSSDLPSMVSSRRESRLCPGNHNCTCSTVISVLPHSGEESVTGQTEGDNEFFFHF</sequence>
<gene>
    <name evidence="2" type="ORF">CUNI_LOCUS9713</name>
</gene>
<keyword evidence="1" id="KW-0472">Membrane</keyword>
<dbReference type="Proteomes" id="UP000678393">
    <property type="component" value="Unassembled WGS sequence"/>
</dbReference>
<evidence type="ECO:0000256" key="1">
    <source>
        <dbReference type="SAM" id="Phobius"/>
    </source>
</evidence>
<protein>
    <submittedName>
        <fullName evidence="2">Uncharacterized protein</fullName>
    </submittedName>
</protein>
<evidence type="ECO:0000313" key="2">
    <source>
        <dbReference type="EMBL" id="CAG5124155.1"/>
    </source>
</evidence>
<organism evidence="2 3">
    <name type="scientific">Candidula unifasciata</name>
    <dbReference type="NCBI Taxonomy" id="100452"/>
    <lineage>
        <taxon>Eukaryota</taxon>
        <taxon>Metazoa</taxon>
        <taxon>Spiralia</taxon>
        <taxon>Lophotrochozoa</taxon>
        <taxon>Mollusca</taxon>
        <taxon>Gastropoda</taxon>
        <taxon>Heterobranchia</taxon>
        <taxon>Euthyneura</taxon>
        <taxon>Panpulmonata</taxon>
        <taxon>Eupulmonata</taxon>
        <taxon>Stylommatophora</taxon>
        <taxon>Helicina</taxon>
        <taxon>Helicoidea</taxon>
        <taxon>Geomitridae</taxon>
        <taxon>Candidula</taxon>
    </lineage>
</organism>
<comment type="caution">
    <text evidence="2">The sequence shown here is derived from an EMBL/GenBank/DDBJ whole genome shotgun (WGS) entry which is preliminary data.</text>
</comment>
<name>A0A8S3Z8E6_9EUPU</name>